<dbReference type="Pfam" id="PF14129">
    <property type="entry name" value="DUF4296"/>
    <property type="match status" value="1"/>
</dbReference>
<evidence type="ECO:0000313" key="3">
    <source>
        <dbReference type="Proteomes" id="UP001252186"/>
    </source>
</evidence>
<dbReference type="PROSITE" id="PS51257">
    <property type="entry name" value="PROKAR_LIPOPROTEIN"/>
    <property type="match status" value="1"/>
</dbReference>
<dbReference type="Proteomes" id="UP001252186">
    <property type="component" value="Unassembled WGS sequence"/>
</dbReference>
<dbReference type="InterPro" id="IPR025381">
    <property type="entry name" value="DUF4296"/>
</dbReference>
<proteinExistence type="predicted"/>
<dbReference type="RefSeq" id="WP_311593747.1">
    <property type="nucleotide sequence ID" value="NZ_JAVRHV010000005.1"/>
</dbReference>
<keyword evidence="3" id="KW-1185">Reference proteome</keyword>
<evidence type="ECO:0000259" key="1">
    <source>
        <dbReference type="Pfam" id="PF14129"/>
    </source>
</evidence>
<dbReference type="EMBL" id="JAVRHV010000005">
    <property type="protein sequence ID" value="MDT0553660.1"/>
    <property type="molecule type" value="Genomic_DNA"/>
</dbReference>
<reference evidence="2 3" key="1">
    <citation type="submission" date="2023-09" db="EMBL/GenBank/DDBJ databases">
        <authorList>
            <person name="Rey-Velasco X."/>
        </authorList>
    </citation>
    <scope>NUCLEOTIDE SEQUENCE [LARGE SCALE GENOMIC DNA]</scope>
    <source>
        <strain evidence="2 3">P050</strain>
    </source>
</reference>
<name>A0ABU2Y8R9_9FLAO</name>
<feature type="domain" description="DUF4296" evidence="1">
    <location>
        <begin position="26"/>
        <end position="107"/>
    </location>
</feature>
<comment type="caution">
    <text evidence="2">The sequence shown here is derived from an EMBL/GenBank/DDBJ whole genome shotgun (WGS) entry which is preliminary data.</text>
</comment>
<gene>
    <name evidence="2" type="ORF">RM519_10420</name>
</gene>
<accession>A0ABU2Y8R9</accession>
<protein>
    <submittedName>
        <fullName evidence="2">DUF4296 domain-containing protein</fullName>
    </submittedName>
</protein>
<evidence type="ECO:0000313" key="2">
    <source>
        <dbReference type="EMBL" id="MDT0553660.1"/>
    </source>
</evidence>
<sequence>MKQFSLYILLILFIVSCTSNTIYKRPDDLIKKDEMIALILDIQLANGARNIKNSDGQRLVEYMPLVYEKYGIDSARFARSNYYYSTRIDDYTKMLRAVKERLGKMEKDYDRKVFVQDSIDGKYNNSEEKRKRVAQLDENRINLISFSEDFNNSIWLKGNSGDSSSPIIISNFASAPNGQDSADKIIFEIKPNKNQRNRSWIRQKVGKTNNPKILSCWMKSADNKEYIIGWHTGSVRGVVNVTDKWTRYVFEDKLENSIFAGLEITNKTSAKVSILLWGFQVEESKSVSDYRKTEEFEIGNIQNPKLVPPPQTEGIQK</sequence>
<organism evidence="2 3">
    <name type="scientific">Urechidicola vernalis</name>
    <dbReference type="NCBI Taxonomy" id="3075600"/>
    <lineage>
        <taxon>Bacteria</taxon>
        <taxon>Pseudomonadati</taxon>
        <taxon>Bacteroidota</taxon>
        <taxon>Flavobacteriia</taxon>
        <taxon>Flavobacteriales</taxon>
        <taxon>Flavobacteriaceae</taxon>
        <taxon>Urechidicola</taxon>
    </lineage>
</organism>